<organism evidence="1">
    <name type="scientific">marine sediment metagenome</name>
    <dbReference type="NCBI Taxonomy" id="412755"/>
    <lineage>
        <taxon>unclassified sequences</taxon>
        <taxon>metagenomes</taxon>
        <taxon>ecological metagenomes</taxon>
    </lineage>
</organism>
<gene>
    <name evidence="1" type="ORF">LCGC14_1371860</name>
</gene>
<proteinExistence type="predicted"/>
<protein>
    <submittedName>
        <fullName evidence="1">Uncharacterized protein</fullName>
    </submittedName>
</protein>
<accession>A0A0F9KR86</accession>
<sequence length="54" mass="6564">MRLKIKSVMRARLNPVTSWLYKLWLHENKEALIKLQKEIDEEVIKALLRVEHHD</sequence>
<dbReference type="EMBL" id="LAZR01008670">
    <property type="protein sequence ID" value="KKM77261.1"/>
    <property type="molecule type" value="Genomic_DNA"/>
</dbReference>
<dbReference type="AlphaFoldDB" id="A0A0F9KR86"/>
<comment type="caution">
    <text evidence="1">The sequence shown here is derived from an EMBL/GenBank/DDBJ whole genome shotgun (WGS) entry which is preliminary data.</text>
</comment>
<evidence type="ECO:0000313" key="1">
    <source>
        <dbReference type="EMBL" id="KKM77261.1"/>
    </source>
</evidence>
<reference evidence="1" key="1">
    <citation type="journal article" date="2015" name="Nature">
        <title>Complex archaea that bridge the gap between prokaryotes and eukaryotes.</title>
        <authorList>
            <person name="Spang A."/>
            <person name="Saw J.H."/>
            <person name="Jorgensen S.L."/>
            <person name="Zaremba-Niedzwiedzka K."/>
            <person name="Martijn J."/>
            <person name="Lind A.E."/>
            <person name="van Eijk R."/>
            <person name="Schleper C."/>
            <person name="Guy L."/>
            <person name="Ettema T.J."/>
        </authorList>
    </citation>
    <scope>NUCLEOTIDE SEQUENCE</scope>
</reference>
<name>A0A0F9KR86_9ZZZZ</name>